<comment type="caution">
    <text evidence="3">The sequence shown here is derived from an EMBL/GenBank/DDBJ whole genome shotgun (WGS) entry which is preliminary data.</text>
</comment>
<organism evidence="3 4">
    <name type="scientific">Pseudosporangium ferrugineum</name>
    <dbReference type="NCBI Taxonomy" id="439699"/>
    <lineage>
        <taxon>Bacteria</taxon>
        <taxon>Bacillati</taxon>
        <taxon>Actinomycetota</taxon>
        <taxon>Actinomycetes</taxon>
        <taxon>Micromonosporales</taxon>
        <taxon>Micromonosporaceae</taxon>
        <taxon>Pseudosporangium</taxon>
    </lineage>
</organism>
<dbReference type="Proteomes" id="UP000239209">
    <property type="component" value="Unassembled WGS sequence"/>
</dbReference>
<dbReference type="EMBL" id="PVZG01000036">
    <property type="protein sequence ID" value="PRY19264.1"/>
    <property type="molecule type" value="Genomic_DNA"/>
</dbReference>
<proteinExistence type="predicted"/>
<sequence length="203" mass="21303">MSRSRAIAFLTSVFAAMAMTLGLTAFTATAASATPGGHYPPPPPSLVVNKGVVKKGVSVRATGRKYAGKEKVTITVTFRKKGSHRYKTVKTAVLRADRNGKFTYNVKTFQAGILIITAKGKSSRKSASAAIYVIDKKKGGGWNIRRASYTAGTTAGPVGNPVSATGTPAQPNGTWLAIAGLGVLALAGSTIVTRRTIRRRKHS</sequence>
<feature type="chain" id="PRO_5015451180" description="LPXTG-motif cell wall-anchored protein" evidence="2">
    <location>
        <begin position="31"/>
        <end position="203"/>
    </location>
</feature>
<evidence type="ECO:0008006" key="5">
    <source>
        <dbReference type="Google" id="ProtNLM"/>
    </source>
</evidence>
<keyword evidence="4" id="KW-1185">Reference proteome</keyword>
<dbReference type="RefSeq" id="WP_146164301.1">
    <property type="nucleotide sequence ID" value="NZ_PVZG01000036.1"/>
</dbReference>
<protein>
    <recommendedName>
        <fullName evidence="5">LPXTG-motif cell wall-anchored protein</fullName>
    </recommendedName>
</protein>
<name>A0A2T0RDK5_9ACTN</name>
<keyword evidence="2" id="KW-0732">Signal</keyword>
<gene>
    <name evidence="3" type="ORF">CLV70_13627</name>
</gene>
<evidence type="ECO:0000313" key="4">
    <source>
        <dbReference type="Proteomes" id="UP000239209"/>
    </source>
</evidence>
<feature type="transmembrane region" description="Helical" evidence="1">
    <location>
        <begin position="173"/>
        <end position="193"/>
    </location>
</feature>
<keyword evidence="1" id="KW-0812">Transmembrane</keyword>
<evidence type="ECO:0000256" key="2">
    <source>
        <dbReference type="SAM" id="SignalP"/>
    </source>
</evidence>
<feature type="signal peptide" evidence="2">
    <location>
        <begin position="1"/>
        <end position="30"/>
    </location>
</feature>
<evidence type="ECO:0000313" key="3">
    <source>
        <dbReference type="EMBL" id="PRY19264.1"/>
    </source>
</evidence>
<accession>A0A2T0RDK5</accession>
<dbReference type="AlphaFoldDB" id="A0A2T0RDK5"/>
<keyword evidence="1" id="KW-0472">Membrane</keyword>
<evidence type="ECO:0000256" key="1">
    <source>
        <dbReference type="SAM" id="Phobius"/>
    </source>
</evidence>
<keyword evidence="1" id="KW-1133">Transmembrane helix</keyword>
<reference evidence="3 4" key="1">
    <citation type="submission" date="2018-03" db="EMBL/GenBank/DDBJ databases">
        <title>Genomic Encyclopedia of Archaeal and Bacterial Type Strains, Phase II (KMG-II): from individual species to whole genera.</title>
        <authorList>
            <person name="Goeker M."/>
        </authorList>
    </citation>
    <scope>NUCLEOTIDE SEQUENCE [LARGE SCALE GENOMIC DNA]</scope>
    <source>
        <strain evidence="3 4">DSM 45348</strain>
    </source>
</reference>